<comment type="caution">
    <text evidence="2">The sequence shown here is derived from an EMBL/GenBank/DDBJ whole genome shotgun (WGS) entry which is preliminary data.</text>
</comment>
<keyword evidence="1" id="KW-0175">Coiled coil</keyword>
<feature type="non-terminal residue" evidence="2">
    <location>
        <position position="147"/>
    </location>
</feature>
<name>A0A5J9SZ77_9POAL</name>
<evidence type="ECO:0000256" key="1">
    <source>
        <dbReference type="SAM" id="Coils"/>
    </source>
</evidence>
<protein>
    <submittedName>
        <fullName evidence="2">Uncharacterized protein</fullName>
    </submittedName>
</protein>
<dbReference type="Proteomes" id="UP000324897">
    <property type="component" value="Unassembled WGS sequence"/>
</dbReference>
<gene>
    <name evidence="2" type="ORF">EJB05_50178</name>
</gene>
<evidence type="ECO:0000313" key="3">
    <source>
        <dbReference type="Proteomes" id="UP000324897"/>
    </source>
</evidence>
<dbReference type="PANTHER" id="PTHR35163:SF12">
    <property type="entry name" value="OS05G0134500 PROTEIN"/>
    <property type="match status" value="1"/>
</dbReference>
<evidence type="ECO:0000313" key="2">
    <source>
        <dbReference type="EMBL" id="TVU04260.1"/>
    </source>
</evidence>
<keyword evidence="3" id="KW-1185">Reference proteome</keyword>
<accession>A0A5J9SZ77</accession>
<proteinExistence type="predicted"/>
<feature type="non-terminal residue" evidence="2">
    <location>
        <position position="1"/>
    </location>
</feature>
<dbReference type="Gramene" id="TVU04260">
    <property type="protein sequence ID" value="TVU04260"/>
    <property type="gene ID" value="EJB05_50178"/>
</dbReference>
<dbReference type="EMBL" id="RWGY01000084">
    <property type="protein sequence ID" value="TVU04260.1"/>
    <property type="molecule type" value="Genomic_DNA"/>
</dbReference>
<organism evidence="2 3">
    <name type="scientific">Eragrostis curvula</name>
    <name type="common">weeping love grass</name>
    <dbReference type="NCBI Taxonomy" id="38414"/>
    <lineage>
        <taxon>Eukaryota</taxon>
        <taxon>Viridiplantae</taxon>
        <taxon>Streptophyta</taxon>
        <taxon>Embryophyta</taxon>
        <taxon>Tracheophyta</taxon>
        <taxon>Spermatophyta</taxon>
        <taxon>Magnoliopsida</taxon>
        <taxon>Liliopsida</taxon>
        <taxon>Poales</taxon>
        <taxon>Poaceae</taxon>
        <taxon>PACMAD clade</taxon>
        <taxon>Chloridoideae</taxon>
        <taxon>Eragrostideae</taxon>
        <taxon>Eragrostidinae</taxon>
        <taxon>Eragrostis</taxon>
    </lineage>
</organism>
<reference evidence="2 3" key="1">
    <citation type="journal article" date="2019" name="Sci. Rep.">
        <title>A high-quality genome of Eragrostis curvula grass provides insights into Poaceae evolution and supports new strategies to enhance forage quality.</title>
        <authorList>
            <person name="Carballo J."/>
            <person name="Santos B.A.C.M."/>
            <person name="Zappacosta D."/>
            <person name="Garbus I."/>
            <person name="Selva J.P."/>
            <person name="Gallo C.A."/>
            <person name="Diaz A."/>
            <person name="Albertini E."/>
            <person name="Caccamo M."/>
            <person name="Echenique V."/>
        </authorList>
    </citation>
    <scope>NUCLEOTIDE SEQUENCE [LARGE SCALE GENOMIC DNA]</scope>
    <source>
        <strain evidence="3">cv. Victoria</strain>
        <tissue evidence="2">Leaf</tissue>
    </source>
</reference>
<dbReference type="PANTHER" id="PTHR35163">
    <property type="entry name" value="OS02G0467300 PROTEIN"/>
    <property type="match status" value="1"/>
</dbReference>
<feature type="coiled-coil region" evidence="1">
    <location>
        <begin position="111"/>
        <end position="138"/>
    </location>
</feature>
<dbReference type="OrthoDB" id="498125at2759"/>
<sequence length="147" mass="17171">MRTTTRTPVPRRKVCYAGKDTGRRFYGCLSRWVDESWPERAQKSFVNLWKTARLFRKDGERTRAELNVATALRNEALEEKESLTRETQLEIARTKTLAACVCRMYQGKMRREASERAKVALEKEKVALEKEKAISEKERAWMIITAL</sequence>
<dbReference type="AlphaFoldDB" id="A0A5J9SZ77"/>